<evidence type="ECO:0000313" key="2">
    <source>
        <dbReference type="EMBL" id="PWA54055.1"/>
    </source>
</evidence>
<keyword evidence="3" id="KW-1185">Reference proteome</keyword>
<evidence type="ECO:0000313" key="3">
    <source>
        <dbReference type="Proteomes" id="UP000245207"/>
    </source>
</evidence>
<evidence type="ECO:0000256" key="1">
    <source>
        <dbReference type="SAM" id="MobiDB-lite"/>
    </source>
</evidence>
<organism evidence="2 3">
    <name type="scientific">Artemisia annua</name>
    <name type="common">Sweet wormwood</name>
    <dbReference type="NCBI Taxonomy" id="35608"/>
    <lineage>
        <taxon>Eukaryota</taxon>
        <taxon>Viridiplantae</taxon>
        <taxon>Streptophyta</taxon>
        <taxon>Embryophyta</taxon>
        <taxon>Tracheophyta</taxon>
        <taxon>Spermatophyta</taxon>
        <taxon>Magnoliopsida</taxon>
        <taxon>eudicotyledons</taxon>
        <taxon>Gunneridae</taxon>
        <taxon>Pentapetalae</taxon>
        <taxon>asterids</taxon>
        <taxon>campanulids</taxon>
        <taxon>Asterales</taxon>
        <taxon>Asteraceae</taxon>
        <taxon>Asteroideae</taxon>
        <taxon>Anthemideae</taxon>
        <taxon>Artemisiinae</taxon>
        <taxon>Artemisia</taxon>
    </lineage>
</organism>
<feature type="region of interest" description="Disordered" evidence="1">
    <location>
        <begin position="31"/>
        <end position="53"/>
    </location>
</feature>
<dbReference type="EMBL" id="PKPP01007210">
    <property type="protein sequence ID" value="PWA54055.1"/>
    <property type="molecule type" value="Genomic_DNA"/>
</dbReference>
<protein>
    <submittedName>
        <fullName evidence="2">Uncharacterized protein</fullName>
    </submittedName>
</protein>
<dbReference type="AlphaFoldDB" id="A0A2U1LYF9"/>
<gene>
    <name evidence="2" type="ORF">CTI12_AA432770</name>
</gene>
<dbReference type="Proteomes" id="UP000245207">
    <property type="component" value="Unassembled WGS sequence"/>
</dbReference>
<proteinExistence type="predicted"/>
<feature type="compositionally biased region" description="Basic and acidic residues" evidence="1">
    <location>
        <begin position="35"/>
        <end position="44"/>
    </location>
</feature>
<accession>A0A2U1LYF9</accession>
<name>A0A2U1LYF9_ARTAN</name>
<sequence length="126" mass="15040">MTQARQDFSLLSNKFFKSIEANVNEKKKKWTNATVKDKENKERQVQSSGVQPNQRCYKRRINAKLFRKKFVVASQQPSKLWISLGKMFKKWSFQEYAQDSMKVSNGPYKTAYLRKQLAKQFHDYYL</sequence>
<reference evidence="2 3" key="1">
    <citation type="journal article" date="2018" name="Mol. Plant">
        <title>The genome of Artemisia annua provides insight into the evolution of Asteraceae family and artemisinin biosynthesis.</title>
        <authorList>
            <person name="Shen Q."/>
            <person name="Zhang L."/>
            <person name="Liao Z."/>
            <person name="Wang S."/>
            <person name="Yan T."/>
            <person name="Shi P."/>
            <person name="Liu M."/>
            <person name="Fu X."/>
            <person name="Pan Q."/>
            <person name="Wang Y."/>
            <person name="Lv Z."/>
            <person name="Lu X."/>
            <person name="Zhang F."/>
            <person name="Jiang W."/>
            <person name="Ma Y."/>
            <person name="Chen M."/>
            <person name="Hao X."/>
            <person name="Li L."/>
            <person name="Tang Y."/>
            <person name="Lv G."/>
            <person name="Zhou Y."/>
            <person name="Sun X."/>
            <person name="Brodelius P.E."/>
            <person name="Rose J.K.C."/>
            <person name="Tang K."/>
        </authorList>
    </citation>
    <scope>NUCLEOTIDE SEQUENCE [LARGE SCALE GENOMIC DNA]</scope>
    <source>
        <strain evidence="3">cv. Huhao1</strain>
        <tissue evidence="2">Leaf</tissue>
    </source>
</reference>
<comment type="caution">
    <text evidence="2">The sequence shown here is derived from an EMBL/GenBank/DDBJ whole genome shotgun (WGS) entry which is preliminary data.</text>
</comment>